<proteinExistence type="predicted"/>
<accession>A0A2S5RDH1</accession>
<dbReference type="EMBL" id="PHHC01000065">
    <property type="protein sequence ID" value="PPE05360.1"/>
    <property type="molecule type" value="Genomic_DNA"/>
</dbReference>
<comment type="caution">
    <text evidence="1">The sequence shown here is derived from an EMBL/GenBank/DDBJ whole genome shotgun (WGS) entry which is preliminary data.</text>
</comment>
<keyword evidence="2" id="KW-1185">Reference proteome</keyword>
<reference evidence="1 2" key="1">
    <citation type="submission" date="2017-11" db="EMBL/GenBank/DDBJ databases">
        <title>Comparative genomic analysis of Holospora spp., intranuclear symbionts of paramecia.</title>
        <authorList>
            <person name="Garushyants S.K."/>
            <person name="Beliavskaya A."/>
            <person name="Malko D.B."/>
            <person name="Logacheva M.D."/>
            <person name="Rautian M.S."/>
            <person name="Gelfand M.S."/>
        </authorList>
    </citation>
    <scope>NUCLEOTIDE SEQUENCE [LARGE SCALE GENOMIC DNA]</scope>
    <source>
        <strain evidence="2">02AZ16</strain>
    </source>
</reference>
<organism evidence="1 2">
    <name type="scientific">Holospora curviuscula</name>
    <dbReference type="NCBI Taxonomy" id="1082868"/>
    <lineage>
        <taxon>Bacteria</taxon>
        <taxon>Pseudomonadati</taxon>
        <taxon>Pseudomonadota</taxon>
        <taxon>Alphaproteobacteria</taxon>
        <taxon>Holosporales</taxon>
        <taxon>Holosporaceae</taxon>
        <taxon>Holospora</taxon>
    </lineage>
</organism>
<evidence type="ECO:0000313" key="2">
    <source>
        <dbReference type="Proteomes" id="UP000239425"/>
    </source>
</evidence>
<protein>
    <submittedName>
        <fullName evidence="1">Uncharacterized protein</fullName>
    </submittedName>
</protein>
<dbReference type="Proteomes" id="UP000239425">
    <property type="component" value="Unassembled WGS sequence"/>
</dbReference>
<name>A0A2S5RDH1_9PROT</name>
<dbReference type="AlphaFoldDB" id="A0A2S5RDH1"/>
<sequence length="46" mass="5279">MIIADHEELPREEIILQALTKGKQMRVSLAQALAVLKYPELFQELT</sequence>
<evidence type="ECO:0000313" key="1">
    <source>
        <dbReference type="EMBL" id="PPE05360.1"/>
    </source>
</evidence>
<gene>
    <name evidence="1" type="ORF">HCUR_00319</name>
</gene>